<protein>
    <submittedName>
        <fullName evidence="1">Uncharacterized protein</fullName>
    </submittedName>
</protein>
<dbReference type="STRING" id="1124188.SAMN05444377_101211"/>
<organism evidence="1 2">
    <name type="scientific">Flavobacterium fontis</name>
    <dbReference type="NCBI Taxonomy" id="1124188"/>
    <lineage>
        <taxon>Bacteria</taxon>
        <taxon>Pseudomonadati</taxon>
        <taxon>Bacteroidota</taxon>
        <taxon>Flavobacteriia</taxon>
        <taxon>Flavobacteriales</taxon>
        <taxon>Flavobacteriaceae</taxon>
        <taxon>Flavobacterium</taxon>
    </lineage>
</organism>
<dbReference type="Proteomes" id="UP000184147">
    <property type="component" value="Unassembled WGS sequence"/>
</dbReference>
<evidence type="ECO:0000313" key="2">
    <source>
        <dbReference type="Proteomes" id="UP000184147"/>
    </source>
</evidence>
<evidence type="ECO:0000313" key="1">
    <source>
        <dbReference type="EMBL" id="SHE77500.1"/>
    </source>
</evidence>
<dbReference type="EMBL" id="FQVQ01000001">
    <property type="protein sequence ID" value="SHE77500.1"/>
    <property type="molecule type" value="Genomic_DNA"/>
</dbReference>
<keyword evidence="2" id="KW-1185">Reference proteome</keyword>
<dbReference type="AlphaFoldDB" id="A0A1M4W8K1"/>
<reference evidence="1 2" key="1">
    <citation type="submission" date="2016-11" db="EMBL/GenBank/DDBJ databases">
        <authorList>
            <person name="Jaros S."/>
            <person name="Januszkiewicz K."/>
            <person name="Wedrychowicz H."/>
        </authorList>
    </citation>
    <scope>NUCLEOTIDE SEQUENCE [LARGE SCALE GENOMIC DNA]</scope>
    <source>
        <strain evidence="1 2">DSM 25660</strain>
    </source>
</reference>
<dbReference type="OrthoDB" id="1366767at2"/>
<proteinExistence type="predicted"/>
<name>A0A1M4W8K1_9FLAO</name>
<sequence length="80" mass="9585">MTRLSAAHWEIVEKYYPHYYSSPTITWIDILTRVLDGEAISPDDEKFIQGWNVAKELYRLEREVWKVAVRCYFLNQQCLS</sequence>
<gene>
    <name evidence="1" type="ORF">SAMN05444377_101211</name>
</gene>
<accession>A0A1M4W8K1</accession>
<dbReference type="RefSeq" id="WP_073360558.1">
    <property type="nucleotide sequence ID" value="NZ_FQVQ01000001.1"/>
</dbReference>